<dbReference type="AlphaFoldDB" id="A0A3B0SXB8"/>
<keyword evidence="6" id="KW-0378">Hydrolase</keyword>
<dbReference type="PROSITE" id="PS00330">
    <property type="entry name" value="HEMOLYSIN_CALCIUM"/>
    <property type="match status" value="1"/>
</dbReference>
<dbReference type="InterPro" id="IPR011049">
    <property type="entry name" value="Serralysin-like_metalloprot_C"/>
</dbReference>
<accession>A0A3B0SXB8</accession>
<dbReference type="GO" id="GO:0007156">
    <property type="term" value="P:homophilic cell adhesion via plasma membrane adhesion molecules"/>
    <property type="evidence" value="ECO:0007669"/>
    <property type="project" value="InterPro"/>
</dbReference>
<dbReference type="Pfam" id="PF00028">
    <property type="entry name" value="Cadherin"/>
    <property type="match status" value="1"/>
</dbReference>
<dbReference type="InterPro" id="IPR018511">
    <property type="entry name" value="Hemolysin-typ_Ca-bd_CS"/>
</dbReference>
<feature type="non-terminal residue" evidence="6">
    <location>
        <position position="1"/>
    </location>
</feature>
<feature type="domain" description="Cadherin" evidence="5">
    <location>
        <begin position="87"/>
        <end position="190"/>
    </location>
</feature>
<feature type="domain" description="Cadherin" evidence="5">
    <location>
        <begin position="301"/>
        <end position="398"/>
    </location>
</feature>
<dbReference type="Pfam" id="PF00353">
    <property type="entry name" value="HemolysinCabind"/>
    <property type="match status" value="2"/>
</dbReference>
<dbReference type="PROSITE" id="PS50268">
    <property type="entry name" value="CADHERIN_2"/>
    <property type="match status" value="2"/>
</dbReference>
<keyword evidence="4" id="KW-0325">Glycoprotein</keyword>
<dbReference type="CDD" id="cd11304">
    <property type="entry name" value="Cadherin_repeat"/>
    <property type="match status" value="2"/>
</dbReference>
<dbReference type="Pfam" id="PF17892">
    <property type="entry name" value="Cadherin_5"/>
    <property type="match status" value="2"/>
</dbReference>
<proteinExistence type="predicted"/>
<keyword evidence="2" id="KW-0812">Transmembrane</keyword>
<dbReference type="Gene3D" id="2.60.40.2810">
    <property type="match status" value="1"/>
</dbReference>
<dbReference type="PRINTS" id="PR00205">
    <property type="entry name" value="CADHERIN"/>
</dbReference>
<protein>
    <submittedName>
        <fullName evidence="6">Alkaline phosphatase</fullName>
        <ecNumber evidence="6">3.1.3.1</ecNumber>
    </submittedName>
</protein>
<organism evidence="6">
    <name type="scientific">hydrothermal vent metagenome</name>
    <dbReference type="NCBI Taxonomy" id="652676"/>
    <lineage>
        <taxon>unclassified sequences</taxon>
        <taxon>metagenomes</taxon>
        <taxon>ecological metagenomes</taxon>
    </lineage>
</organism>
<dbReference type="Gene3D" id="2.60.40.60">
    <property type="entry name" value="Cadherins"/>
    <property type="match status" value="2"/>
</dbReference>
<dbReference type="EC" id="3.1.3.1" evidence="6"/>
<evidence type="ECO:0000259" key="5">
    <source>
        <dbReference type="PROSITE" id="PS50268"/>
    </source>
</evidence>
<gene>
    <name evidence="6" type="ORF">MNBD_ALPHA01-2225</name>
</gene>
<evidence type="ECO:0000256" key="3">
    <source>
        <dbReference type="ARBA" id="ARBA00022989"/>
    </source>
</evidence>
<dbReference type="PANTHER" id="PTHR24028">
    <property type="entry name" value="CADHERIN-87A"/>
    <property type="match status" value="1"/>
</dbReference>
<dbReference type="PRINTS" id="PR00313">
    <property type="entry name" value="CABNDNGRPT"/>
</dbReference>
<dbReference type="SUPFAM" id="SSF51120">
    <property type="entry name" value="beta-Roll"/>
    <property type="match status" value="1"/>
</dbReference>
<dbReference type="InterPro" id="IPR001343">
    <property type="entry name" value="Hemolysn_Ca-bd"/>
</dbReference>
<evidence type="ECO:0000256" key="4">
    <source>
        <dbReference type="ARBA" id="ARBA00023180"/>
    </source>
</evidence>
<dbReference type="GO" id="GO:0005509">
    <property type="term" value="F:calcium ion binding"/>
    <property type="evidence" value="ECO:0007669"/>
    <property type="project" value="InterPro"/>
</dbReference>
<dbReference type="EMBL" id="UOEJ01000254">
    <property type="protein sequence ID" value="VAW06932.1"/>
    <property type="molecule type" value="Genomic_DNA"/>
</dbReference>
<comment type="subcellular location">
    <subcellularLocation>
        <location evidence="1">Membrane</location>
        <topology evidence="1">Single-pass membrane protein</topology>
    </subcellularLocation>
</comment>
<keyword evidence="3" id="KW-0472">Membrane</keyword>
<dbReference type="InterPro" id="IPR002126">
    <property type="entry name" value="Cadherin-like_dom"/>
</dbReference>
<dbReference type="GO" id="GO:0004035">
    <property type="term" value="F:alkaline phosphatase activity"/>
    <property type="evidence" value="ECO:0007669"/>
    <property type="project" value="UniProtKB-EC"/>
</dbReference>
<name>A0A3B0SXB8_9ZZZZ</name>
<dbReference type="SUPFAM" id="SSF49313">
    <property type="entry name" value="Cadherin-like"/>
    <property type="match status" value="2"/>
</dbReference>
<reference evidence="6" key="1">
    <citation type="submission" date="2018-06" db="EMBL/GenBank/DDBJ databases">
        <authorList>
            <person name="Zhirakovskaya E."/>
        </authorList>
    </citation>
    <scope>NUCLEOTIDE SEQUENCE</scope>
</reference>
<dbReference type="NCBIfam" id="NF012211">
    <property type="entry name" value="tand_rpt_95"/>
    <property type="match status" value="3"/>
</dbReference>
<evidence type="ECO:0000256" key="1">
    <source>
        <dbReference type="ARBA" id="ARBA00004167"/>
    </source>
</evidence>
<evidence type="ECO:0000256" key="2">
    <source>
        <dbReference type="ARBA" id="ARBA00022692"/>
    </source>
</evidence>
<keyword evidence="3" id="KW-1133">Transmembrane helix</keyword>
<dbReference type="Pfam" id="PF17963">
    <property type="entry name" value="Big_9"/>
    <property type="match status" value="1"/>
</dbReference>
<dbReference type="InterPro" id="IPR050174">
    <property type="entry name" value="Protocadherin/Cadherin-CA"/>
</dbReference>
<dbReference type="PANTHER" id="PTHR24028:SF328">
    <property type="entry name" value="CADHERIN-3"/>
    <property type="match status" value="1"/>
</dbReference>
<dbReference type="InterPro" id="IPR015919">
    <property type="entry name" value="Cadherin-like_sf"/>
</dbReference>
<dbReference type="SMART" id="SM00112">
    <property type="entry name" value="CA"/>
    <property type="match status" value="2"/>
</dbReference>
<dbReference type="InterPro" id="IPR041690">
    <property type="entry name" value="Cadherin_5"/>
</dbReference>
<dbReference type="Gene3D" id="2.150.10.10">
    <property type="entry name" value="Serralysin-like metalloprotease, C-terminal"/>
    <property type="match status" value="1"/>
</dbReference>
<evidence type="ECO:0000313" key="6">
    <source>
        <dbReference type="EMBL" id="VAW06932.1"/>
    </source>
</evidence>
<sequence length="1045" mass="107820">PGSDVNLLDGAGDTLTTSSDHNYFDHSSLGNTGYNYMGGNDWFADNGISISGLKGGTVVFSDGTTGEIDTVSNGAGDTESAYIYYRAYEDTDITVNENSSDGQVVATLSATDPDSGDSFTYTIEDNPNFEIVGNEVRVKDGASLDYESDNLFNLDITVTDSSGASYTEEFSLNLKDVNEAPTDIIFRPDMSDQDNLVQGASAGTQIVGIYAPGSGVNLLDGTQNTLTTSSDHNYFDHNSLGNTGYNYMGGNDWFADNGISISGLKGGTVVFADGTTGVIDTVSNGSGSSESAYIYYRAYDPDESTNIHVDENASGGTVVAEFNTSDADQSDDHSYALNDPSGLFELSGNKIVVKAGADVNYEQQTSYDVEVTSTDANGLSYTETLTIHVDDINEGPIAGNVDLGATLEDTSVIFTASDLLASSSDVDGDKLSVSNVSVDAQYGTVTDNGDGTYSFSPAADYNGTDVPLSFEVSDGTATASATASLDVTAVDDGPVATGDSFALKEDQGVKGNVLSNDSDADGDSLSVVAEKITTANGGTVVLNDDGTFSYSPAADFNGTDSFSYTLSDGTTTDTGTVTLEVSADNDGPIAGNVDLGATLEDTSITFSAKDLLASSSDIDGDKLSVSSVSVDAQYGTVTDNGDGTYSFSPAADYNGTDVPLSFEVSDGTATASATASLDVTAVADAPILATDSKTPVVGNDASAIELPDITSTLTDVDGSETLTLEISAIPDGAVLTDGKGGNSFTATSGNNTVDVSGWNLNDLTVTPVKGSPDFNLQVTATSTETSNGDTASTVQSISIEIADQVIQGTVGTENLQGAGGDDTLNYNADGTWSGRYAAYNVETGEKVSLSDDNRSSDVFDGGDGYDTILGTDGDDALFLDDSYSGFVDGAEARIQNIEEIDMGAGDDIVDMTSNTYTYDQGIIVKGGEGNDTLWTSTGDDTLIGGTGNDSMYGGAGSDIFVFGANEGNDTVDGGTGGGWTDVIQLSGFSDSDSQQGWTLTLDDGSTISSTDEDANEILLSDDASGTITFDDGSTIEFDGIEKIVW</sequence>
<dbReference type="GO" id="GO:0005886">
    <property type="term" value="C:plasma membrane"/>
    <property type="evidence" value="ECO:0007669"/>
    <property type="project" value="TreeGrafter"/>
</dbReference>